<name>A0A084QZ95_STAC4</name>
<dbReference type="OrthoDB" id="426882at2759"/>
<dbReference type="OMA" id="VIFNDMA"/>
<dbReference type="InParanoid" id="A0A084QZ95"/>
<dbReference type="PANTHER" id="PTHR47256:SF1">
    <property type="entry name" value="ZN(II)2CYS6 TRANSCRIPTION FACTOR (EUROFUNG)"/>
    <property type="match status" value="1"/>
</dbReference>
<dbReference type="Proteomes" id="UP000028524">
    <property type="component" value="Unassembled WGS sequence"/>
</dbReference>
<evidence type="ECO:0000313" key="1">
    <source>
        <dbReference type="EMBL" id="KFA69280.1"/>
    </source>
</evidence>
<keyword evidence="2" id="KW-1185">Reference proteome</keyword>
<dbReference type="InterPro" id="IPR053187">
    <property type="entry name" value="Notoamide_regulator"/>
</dbReference>
<dbReference type="PANTHER" id="PTHR47256">
    <property type="entry name" value="ZN(II)2CYS6 TRANSCRIPTION FACTOR (EUROFUNG)-RELATED"/>
    <property type="match status" value="1"/>
</dbReference>
<evidence type="ECO:0000313" key="2">
    <source>
        <dbReference type="Proteomes" id="UP000028524"/>
    </source>
</evidence>
<dbReference type="AlphaFoldDB" id="A0A084QZ95"/>
<proteinExistence type="predicted"/>
<dbReference type="HOGENOM" id="CLU_007003_1_1_1"/>
<accession>A0A084QZ95</accession>
<evidence type="ECO:0008006" key="3">
    <source>
        <dbReference type="Google" id="ProtNLM"/>
    </source>
</evidence>
<dbReference type="STRING" id="1283841.A0A084QZ95"/>
<gene>
    <name evidence="1" type="ORF">S40285_09627</name>
</gene>
<sequence>MLSISWQSVICYHMMMPPGADGMPRFPLPDPEQHIDWYGEINVKYPTSDTLISTRFGQAFKAQCDLAVLLHRTTNRYFAAQPDNSVKTSIHNMFETMSDLQAWYDALPGCLGPRNIVFPKELKLHLQFFTVMMQLSAVPVCDMSSPTTSKPHFNLSAAPHNKTAKYRISFETIVRLYYLRHGFKMPDMMMTLFLSSLAFKSVDKLKTCFSVPRDLRPQSSLEALSNPVTDEIRSTLILAQKGLTDQGQSYYLPQTVAHLVLANVDEEEAGIIRNYVDGAMEDADARQLRAEHIEAHFPVNLRSFTESTEQQRMNNLMQEYAGMTTG</sequence>
<organism evidence="1 2">
    <name type="scientific">Stachybotrys chlorohalonatus (strain IBT 40285)</name>
    <dbReference type="NCBI Taxonomy" id="1283841"/>
    <lineage>
        <taxon>Eukaryota</taxon>
        <taxon>Fungi</taxon>
        <taxon>Dikarya</taxon>
        <taxon>Ascomycota</taxon>
        <taxon>Pezizomycotina</taxon>
        <taxon>Sordariomycetes</taxon>
        <taxon>Hypocreomycetidae</taxon>
        <taxon>Hypocreales</taxon>
        <taxon>Stachybotryaceae</taxon>
        <taxon>Stachybotrys</taxon>
    </lineage>
</organism>
<reference evidence="1 2" key="1">
    <citation type="journal article" date="2014" name="BMC Genomics">
        <title>Comparative genome sequencing reveals chemotype-specific gene clusters in the toxigenic black mold Stachybotrys.</title>
        <authorList>
            <person name="Semeiks J."/>
            <person name="Borek D."/>
            <person name="Otwinowski Z."/>
            <person name="Grishin N.V."/>
        </authorList>
    </citation>
    <scope>NUCLEOTIDE SEQUENCE [LARGE SCALE GENOMIC DNA]</scope>
    <source>
        <strain evidence="1 2">IBT 40285</strain>
    </source>
</reference>
<dbReference type="EMBL" id="KL659581">
    <property type="protein sequence ID" value="KFA69280.1"/>
    <property type="molecule type" value="Genomic_DNA"/>
</dbReference>
<protein>
    <recommendedName>
        <fullName evidence="3">Transcription factor domain-containing protein</fullName>
    </recommendedName>
</protein>